<dbReference type="GO" id="GO:0016052">
    <property type="term" value="P:carbohydrate catabolic process"/>
    <property type="evidence" value="ECO:0007669"/>
    <property type="project" value="TreeGrafter"/>
</dbReference>
<dbReference type="EMBL" id="SWKU01000038">
    <property type="protein sequence ID" value="KAF2994678.1"/>
    <property type="molecule type" value="Genomic_DNA"/>
</dbReference>
<keyword evidence="4 14" id="KW-0719">Serine esterase</keyword>
<comment type="caution">
    <text evidence="16">The sequence shown here is derived from an EMBL/GenBank/DDBJ whole genome shotgun (WGS) entry which is preliminary data.</text>
</comment>
<evidence type="ECO:0000256" key="1">
    <source>
        <dbReference type="ARBA" id="ARBA00004613"/>
    </source>
</evidence>
<dbReference type="GO" id="GO:0005576">
    <property type="term" value="C:extracellular region"/>
    <property type="evidence" value="ECO:0007669"/>
    <property type="project" value="UniProtKB-SubCell"/>
</dbReference>
<keyword evidence="7 14" id="KW-0378">Hydrolase</keyword>
<evidence type="ECO:0000256" key="5">
    <source>
        <dbReference type="ARBA" id="ARBA00022525"/>
    </source>
</evidence>
<evidence type="ECO:0000256" key="10">
    <source>
        <dbReference type="ARBA" id="ARBA00057514"/>
    </source>
</evidence>
<keyword evidence="8 13" id="KW-1015">Disulfide bond</keyword>
<name>A0A9P4T5B6_CURKU</name>
<comment type="function">
    <text evidence="10">Catalyzes the hydrolysis of complex carboxylic polyesters found in the cell wall of plants. Degrades cutin, a macromolecule that forms the structure of the plant cuticle. Allows pathogenic fungi to penetrate through the cuticular barrier into the host plant during the initial stage of fungal infection.</text>
</comment>
<feature type="active site" description="Proton donor/acceptor" evidence="12">
    <location>
        <position position="208"/>
    </location>
</feature>
<feature type="chain" id="PRO_5040428268" description="Cutinase" evidence="15">
    <location>
        <begin position="16"/>
        <end position="229"/>
    </location>
</feature>
<feature type="active site" description="Nucleophile" evidence="12">
    <location>
        <position position="140"/>
    </location>
</feature>
<evidence type="ECO:0000313" key="16">
    <source>
        <dbReference type="EMBL" id="KAF2994678.1"/>
    </source>
</evidence>
<dbReference type="PROSITE" id="PS00155">
    <property type="entry name" value="CUTINASE_1"/>
    <property type="match status" value="1"/>
</dbReference>
<accession>A0A9P4T5B6</accession>
<feature type="disulfide bond" evidence="13">
    <location>
        <begin position="51"/>
        <end position="129"/>
    </location>
</feature>
<dbReference type="InterPro" id="IPR011150">
    <property type="entry name" value="Cutinase_monf"/>
</dbReference>
<reference evidence="16" key="1">
    <citation type="submission" date="2019-04" db="EMBL/GenBank/DDBJ databases">
        <title>Sequencing of skin fungus with MAO and IRED activity.</title>
        <authorList>
            <person name="Marsaioli A.J."/>
            <person name="Bonatto J.M.C."/>
            <person name="Reis Junior O."/>
        </authorList>
    </citation>
    <scope>NUCLEOTIDE SEQUENCE</scope>
    <source>
        <strain evidence="16">30M1</strain>
    </source>
</reference>
<evidence type="ECO:0000256" key="7">
    <source>
        <dbReference type="ARBA" id="ARBA00022801"/>
    </source>
</evidence>
<evidence type="ECO:0000313" key="17">
    <source>
        <dbReference type="Proteomes" id="UP000801428"/>
    </source>
</evidence>
<keyword evidence="5 14" id="KW-0964">Secreted</keyword>
<comment type="similarity">
    <text evidence="2 14">Belongs to the cutinase family.</text>
</comment>
<evidence type="ECO:0000256" key="2">
    <source>
        <dbReference type="ARBA" id="ARBA00007534"/>
    </source>
</evidence>
<feature type="signal peptide" evidence="15">
    <location>
        <begin position="1"/>
        <end position="15"/>
    </location>
</feature>
<evidence type="ECO:0000256" key="6">
    <source>
        <dbReference type="ARBA" id="ARBA00022729"/>
    </source>
</evidence>
<dbReference type="SMART" id="SM01110">
    <property type="entry name" value="Cutinase"/>
    <property type="match status" value="1"/>
</dbReference>
<sequence length="229" mass="23470">MKFFTLAALASLAAATPVAVPQPEAVAEAIELFERQTLLGSELETGSSANCPKAILIFARGSTEAGTLGTLGIPLGTALKAKYGASNVWVQGVGGPYLATLADNFLPRGSSAAAIAEGVRLLNLANTKCPNSKVVSGGYSQGSALMAAALSDATSTVRNKVVGTVLFGYTKNQQNDGQVPNYPSDRLEVFCALGDLVCDGTLIITAAHLSYGDEAAGEAPRFLESKIGS</sequence>
<dbReference type="PANTHER" id="PTHR48250:SF3">
    <property type="entry name" value="CUTINASE 1-RELATED"/>
    <property type="match status" value="1"/>
</dbReference>
<dbReference type="EC" id="3.1.1.74" evidence="3 14"/>
<dbReference type="SUPFAM" id="SSF53474">
    <property type="entry name" value="alpha/beta-Hydrolases"/>
    <property type="match status" value="1"/>
</dbReference>
<gene>
    <name evidence="16" type="ORF">E8E13_001797</name>
</gene>
<dbReference type="InterPro" id="IPR029058">
    <property type="entry name" value="AB_hydrolase_fold"/>
</dbReference>
<evidence type="ECO:0000256" key="3">
    <source>
        <dbReference type="ARBA" id="ARBA00013095"/>
    </source>
</evidence>
<dbReference type="PROSITE" id="PS00931">
    <property type="entry name" value="CUTINASE_2"/>
    <property type="match status" value="1"/>
</dbReference>
<protein>
    <recommendedName>
        <fullName evidence="11 14">Cutinase</fullName>
        <ecNumber evidence="3 14">3.1.1.74</ecNumber>
    </recommendedName>
</protein>
<keyword evidence="6 15" id="KW-0732">Signal</keyword>
<comment type="subcellular location">
    <subcellularLocation>
        <location evidence="1 14">Secreted</location>
    </subcellularLocation>
</comment>
<evidence type="ECO:0000256" key="15">
    <source>
        <dbReference type="SAM" id="SignalP"/>
    </source>
</evidence>
<dbReference type="PANTHER" id="PTHR48250">
    <property type="entry name" value="CUTINASE 2-RELATED"/>
    <property type="match status" value="1"/>
</dbReference>
<evidence type="ECO:0000256" key="13">
    <source>
        <dbReference type="PIRSR" id="PIRSR611150-2"/>
    </source>
</evidence>
<evidence type="ECO:0000256" key="14">
    <source>
        <dbReference type="RuleBase" id="RU361263"/>
    </source>
</evidence>
<feature type="disulfide bond" evidence="13">
    <location>
        <begin position="191"/>
        <end position="198"/>
    </location>
</feature>
<dbReference type="FunFam" id="3.40.50.1820:FF:000235">
    <property type="entry name" value="Cutinase 1"/>
    <property type="match status" value="1"/>
</dbReference>
<feature type="active site" evidence="12">
    <location>
        <position position="195"/>
    </location>
</feature>
<comment type="catalytic activity">
    <reaction evidence="9 14">
        <text>cutin + H2O = cutin monomers.</text>
        <dbReference type="EC" id="3.1.1.74"/>
    </reaction>
</comment>
<dbReference type="PRINTS" id="PR00129">
    <property type="entry name" value="CUTINASE"/>
</dbReference>
<evidence type="ECO:0000256" key="9">
    <source>
        <dbReference type="ARBA" id="ARBA00034045"/>
    </source>
</evidence>
<dbReference type="Pfam" id="PF01083">
    <property type="entry name" value="Cutinase"/>
    <property type="match status" value="1"/>
</dbReference>
<evidence type="ECO:0000256" key="8">
    <source>
        <dbReference type="ARBA" id="ARBA00023157"/>
    </source>
</evidence>
<dbReference type="InterPro" id="IPR043579">
    <property type="entry name" value="CUTINASE_2"/>
</dbReference>
<dbReference type="Gene3D" id="3.40.50.1820">
    <property type="entry name" value="alpha/beta hydrolase"/>
    <property type="match status" value="1"/>
</dbReference>
<proteinExistence type="inferred from homology"/>
<evidence type="ECO:0000256" key="4">
    <source>
        <dbReference type="ARBA" id="ARBA00022487"/>
    </source>
</evidence>
<dbReference type="Proteomes" id="UP000801428">
    <property type="component" value="Unassembled WGS sequence"/>
</dbReference>
<dbReference type="OrthoDB" id="3225429at2759"/>
<organism evidence="16 17">
    <name type="scientific">Curvularia kusanoi</name>
    <name type="common">Cochliobolus kusanoi</name>
    <dbReference type="NCBI Taxonomy" id="90978"/>
    <lineage>
        <taxon>Eukaryota</taxon>
        <taxon>Fungi</taxon>
        <taxon>Dikarya</taxon>
        <taxon>Ascomycota</taxon>
        <taxon>Pezizomycotina</taxon>
        <taxon>Dothideomycetes</taxon>
        <taxon>Pleosporomycetidae</taxon>
        <taxon>Pleosporales</taxon>
        <taxon>Pleosporineae</taxon>
        <taxon>Pleosporaceae</taxon>
        <taxon>Curvularia</taxon>
    </lineage>
</organism>
<dbReference type="InterPro" id="IPR000675">
    <property type="entry name" value="Cutinase/axe"/>
</dbReference>
<evidence type="ECO:0000256" key="12">
    <source>
        <dbReference type="PIRSR" id="PIRSR611150-1"/>
    </source>
</evidence>
<dbReference type="AlphaFoldDB" id="A0A9P4T5B6"/>
<dbReference type="GO" id="GO:0050525">
    <property type="term" value="F:cutinase activity"/>
    <property type="evidence" value="ECO:0007669"/>
    <property type="project" value="UniProtKB-UniRule"/>
</dbReference>
<evidence type="ECO:0000256" key="11">
    <source>
        <dbReference type="ARBA" id="ARBA00074522"/>
    </source>
</evidence>
<keyword evidence="17" id="KW-1185">Reference proteome</keyword>
<dbReference type="InterPro" id="IPR043580">
    <property type="entry name" value="CUTINASE_1"/>
</dbReference>